<dbReference type="KEGG" id="splu:LK06_009935"/>
<evidence type="ECO:0000313" key="3">
    <source>
        <dbReference type="Proteomes" id="UP000031501"/>
    </source>
</evidence>
<dbReference type="STRING" id="1355015.LK06_009935"/>
<gene>
    <name evidence="2" type="ORF">LK07_11060</name>
</gene>
<dbReference type="SUPFAM" id="SSF46689">
    <property type="entry name" value="Homeodomain-like"/>
    <property type="match status" value="1"/>
</dbReference>
<dbReference type="Pfam" id="PF13551">
    <property type="entry name" value="HTH_29"/>
    <property type="match status" value="1"/>
</dbReference>
<dbReference type="AlphaFoldDB" id="A0A221P7Q5"/>
<reference evidence="2 3" key="1">
    <citation type="submission" date="2017-07" db="EMBL/GenBank/DDBJ databases">
        <title>Genome sequence of Streptomyces pluripotens MUSC 137T.</title>
        <authorList>
            <person name="Ser H.-L."/>
            <person name="Lee L.-H."/>
        </authorList>
    </citation>
    <scope>NUCLEOTIDE SEQUENCE [LARGE SCALE GENOMIC DNA]</scope>
    <source>
        <strain evidence="2 3">MUSC 137</strain>
    </source>
</reference>
<dbReference type="OrthoDB" id="2375382at2"/>
<proteinExistence type="predicted"/>
<organism evidence="2 3">
    <name type="scientific">Streptomyces pluripotens</name>
    <dbReference type="NCBI Taxonomy" id="1355015"/>
    <lineage>
        <taxon>Bacteria</taxon>
        <taxon>Bacillati</taxon>
        <taxon>Actinomycetota</taxon>
        <taxon>Actinomycetes</taxon>
        <taxon>Kitasatosporales</taxon>
        <taxon>Streptomycetaceae</taxon>
        <taxon>Streptomyces</taxon>
    </lineage>
</organism>
<protein>
    <submittedName>
        <fullName evidence="2">Uncharacterized protein</fullName>
    </submittedName>
</protein>
<keyword evidence="3" id="KW-1185">Reference proteome</keyword>
<dbReference type="InterPro" id="IPR009057">
    <property type="entry name" value="Homeodomain-like_sf"/>
</dbReference>
<name>A0A221P7Q5_9ACTN</name>
<dbReference type="EMBL" id="CP022433">
    <property type="protein sequence ID" value="ASN28333.1"/>
    <property type="molecule type" value="Genomic_DNA"/>
</dbReference>
<dbReference type="Proteomes" id="UP000031501">
    <property type="component" value="Chromosome"/>
</dbReference>
<evidence type="ECO:0000256" key="1">
    <source>
        <dbReference type="SAM" id="MobiDB-lite"/>
    </source>
</evidence>
<accession>A0A221P7Q5</accession>
<feature type="region of interest" description="Disordered" evidence="1">
    <location>
        <begin position="93"/>
        <end position="112"/>
    </location>
</feature>
<evidence type="ECO:0000313" key="2">
    <source>
        <dbReference type="EMBL" id="ASN28333.1"/>
    </source>
</evidence>
<sequence>MVWAVGCVVTSVPTAGGVVTAPVRVRGLTHPEEQRPQQIVRRGSTSSVRVRRATTLLASAGGNRVPVIAKRVQADEDTVRDVIHRFNEIGLARPDPQGAGGRWGGRPIARTA</sequence>